<sequence length="97" mass="11431">MDKKFYVYILASRRNGTLYVGVTSDLARRVEEHKSGAVPGFTSDYGVKALVYYEVYDDAENAILREKRLKKWNREWKLNLIEKDNPNWRDLAELLNC</sequence>
<evidence type="ECO:0000313" key="4">
    <source>
        <dbReference type="Proteomes" id="UP000476837"/>
    </source>
</evidence>
<dbReference type="SUPFAM" id="SSF82771">
    <property type="entry name" value="GIY-YIG endonuclease"/>
    <property type="match status" value="1"/>
</dbReference>
<organism evidence="3 4">
    <name type="scientific">Azospirillum brasilense</name>
    <dbReference type="NCBI Taxonomy" id="192"/>
    <lineage>
        <taxon>Bacteria</taxon>
        <taxon>Pseudomonadati</taxon>
        <taxon>Pseudomonadota</taxon>
        <taxon>Alphaproteobacteria</taxon>
        <taxon>Rhodospirillales</taxon>
        <taxon>Azospirillaceae</taxon>
        <taxon>Azospirillum</taxon>
    </lineage>
</organism>
<proteinExistence type="inferred from homology"/>
<dbReference type="AlphaFoldDB" id="A0A6L3B234"/>
<dbReference type="Pfam" id="PF01541">
    <property type="entry name" value="GIY-YIG"/>
    <property type="match status" value="1"/>
</dbReference>
<dbReference type="InterPro" id="IPR035901">
    <property type="entry name" value="GIY-YIG_endonuc_sf"/>
</dbReference>
<dbReference type="CDD" id="cd10448">
    <property type="entry name" value="GIY-YIG_unchar_3"/>
    <property type="match status" value="1"/>
</dbReference>
<protein>
    <submittedName>
        <fullName evidence="3">GIY-YIG nuclease family protein</fullName>
    </submittedName>
</protein>
<dbReference type="PANTHER" id="PTHR34477">
    <property type="entry name" value="UPF0213 PROTEIN YHBQ"/>
    <property type="match status" value="1"/>
</dbReference>
<dbReference type="Gene3D" id="3.40.1440.10">
    <property type="entry name" value="GIY-YIG endonuclease"/>
    <property type="match status" value="1"/>
</dbReference>
<name>A0A6L3B234_AZOBR</name>
<reference evidence="3 4" key="1">
    <citation type="submission" date="2018-07" db="EMBL/GenBank/DDBJ databases">
        <title>Genome sequence of Roseomonas fauriae ATCC 49958.</title>
        <authorList>
            <person name="Sant'Anna F.H."/>
            <person name="Baldani J.I."/>
            <person name="Zilli J.E."/>
            <person name="Reis V.M."/>
            <person name="Hartmann A."/>
            <person name="Cruz L."/>
            <person name="de Souza E.M."/>
            <person name="de Oliveira Pedrosa F."/>
            <person name="Passaglia L.M.P."/>
        </authorList>
    </citation>
    <scope>NUCLEOTIDE SEQUENCE [LARGE SCALE GENOMIC DNA]</scope>
    <source>
        <strain evidence="3 4">ATCC 49958</strain>
    </source>
</reference>
<accession>A0A6L3B234</accession>
<comment type="similarity">
    <text evidence="1">Belongs to the UPF0213 family.</text>
</comment>
<feature type="domain" description="GIY-YIG" evidence="2">
    <location>
        <begin position="3"/>
        <end position="80"/>
    </location>
</feature>
<evidence type="ECO:0000259" key="2">
    <source>
        <dbReference type="PROSITE" id="PS50164"/>
    </source>
</evidence>
<dbReference type="SMART" id="SM00465">
    <property type="entry name" value="GIYc"/>
    <property type="match status" value="1"/>
</dbReference>
<dbReference type="InterPro" id="IPR000305">
    <property type="entry name" value="GIY-YIG_endonuc"/>
</dbReference>
<dbReference type="PROSITE" id="PS50164">
    <property type="entry name" value="GIY_YIG"/>
    <property type="match status" value="1"/>
</dbReference>
<dbReference type="Proteomes" id="UP000476837">
    <property type="component" value="Unassembled WGS sequence"/>
</dbReference>
<dbReference type="EMBL" id="QOKV01000006">
    <property type="protein sequence ID" value="KAA0685865.1"/>
    <property type="molecule type" value="Genomic_DNA"/>
</dbReference>
<dbReference type="InterPro" id="IPR050190">
    <property type="entry name" value="UPF0213_domain"/>
</dbReference>
<gene>
    <name evidence="3" type="ORF">DS837_12520</name>
</gene>
<comment type="caution">
    <text evidence="3">The sequence shown here is derived from an EMBL/GenBank/DDBJ whole genome shotgun (WGS) entry which is preliminary data.</text>
</comment>
<dbReference type="RefSeq" id="WP_149165068.1">
    <property type="nucleotide sequence ID" value="NZ_QOKV01000006.1"/>
</dbReference>
<evidence type="ECO:0000313" key="3">
    <source>
        <dbReference type="EMBL" id="KAA0685865.1"/>
    </source>
</evidence>
<dbReference type="PANTHER" id="PTHR34477:SF5">
    <property type="entry name" value="BSL5627 PROTEIN"/>
    <property type="match status" value="1"/>
</dbReference>
<evidence type="ECO:0000256" key="1">
    <source>
        <dbReference type="ARBA" id="ARBA00007435"/>
    </source>
</evidence>